<organism evidence="1">
    <name type="scientific">Ananas comosus var. bracteatus</name>
    <name type="common">red pineapple</name>
    <dbReference type="NCBI Taxonomy" id="296719"/>
    <lineage>
        <taxon>Eukaryota</taxon>
        <taxon>Viridiplantae</taxon>
        <taxon>Streptophyta</taxon>
        <taxon>Embryophyta</taxon>
        <taxon>Tracheophyta</taxon>
        <taxon>Spermatophyta</taxon>
        <taxon>Magnoliopsida</taxon>
        <taxon>Liliopsida</taxon>
        <taxon>Poales</taxon>
        <taxon>Bromeliaceae</taxon>
        <taxon>Bromelioideae</taxon>
        <taxon>Ananas</taxon>
    </lineage>
</organism>
<protein>
    <recommendedName>
        <fullName evidence="2">Pollen Ole e 1 allergen and extensin family protein</fullName>
    </recommendedName>
</protein>
<evidence type="ECO:0000313" key="1">
    <source>
        <dbReference type="EMBL" id="CAD1832329.1"/>
    </source>
</evidence>
<sequence length="204" mass="21774">MHEIRGGGPALSATAAAAAAAVAAVLLLASVVCSAAATAQQDSTFMHLSRAELARIAGYGEERLSSVLVTGALVCDACFLPGPHLRTSNIRDAKVAVACEIEGKRRKINWAYGTTDEYGEFIVDLPSHLHAIPRLDKDCAVRILHIPNDSHCRPTSHVNLRRIWLSSVGNSIRVYTTGAVRLSNKQTPANACAKAQEGDKEDAY</sequence>
<proteinExistence type="predicted"/>
<dbReference type="EMBL" id="LR862150">
    <property type="protein sequence ID" value="CAD1832329.1"/>
    <property type="molecule type" value="Genomic_DNA"/>
</dbReference>
<gene>
    <name evidence="1" type="ORF">CB5_LOCUS15540</name>
</gene>
<dbReference type="PANTHER" id="PTHR47273">
    <property type="entry name" value="EXPRESSED PROTEIN"/>
    <property type="match status" value="1"/>
</dbReference>
<evidence type="ECO:0008006" key="2">
    <source>
        <dbReference type="Google" id="ProtNLM"/>
    </source>
</evidence>
<name>A0A6V7PNA2_ANACO</name>
<reference evidence="1" key="1">
    <citation type="submission" date="2020-07" db="EMBL/GenBank/DDBJ databases">
        <authorList>
            <person name="Lin J."/>
        </authorList>
    </citation>
    <scope>NUCLEOTIDE SEQUENCE</scope>
</reference>
<dbReference type="Pfam" id="PF01190">
    <property type="entry name" value="Pollen_Ole_e_1"/>
    <property type="match status" value="1"/>
</dbReference>
<accession>A0A6V7PNA2</accession>
<dbReference type="AlphaFoldDB" id="A0A6V7PNA2"/>
<dbReference type="PANTHER" id="PTHR47273:SF6">
    <property type="entry name" value="POLLEN OLE E 1 ALLERGEN AND EXTENSIN FAMILY PROTEIN"/>
    <property type="match status" value="1"/>
</dbReference>